<evidence type="ECO:0000313" key="2">
    <source>
        <dbReference type="Proteomes" id="UP001597545"/>
    </source>
</evidence>
<evidence type="ECO:0008006" key="3">
    <source>
        <dbReference type="Google" id="ProtNLM"/>
    </source>
</evidence>
<gene>
    <name evidence="1" type="ORF">ACFSR5_00605</name>
</gene>
<comment type="caution">
    <text evidence="1">The sequence shown here is derived from an EMBL/GenBank/DDBJ whole genome shotgun (WGS) entry which is preliminary data.</text>
</comment>
<evidence type="ECO:0000313" key="1">
    <source>
        <dbReference type="EMBL" id="MFD2546135.1"/>
    </source>
</evidence>
<dbReference type="Proteomes" id="UP001597545">
    <property type="component" value="Unassembled WGS sequence"/>
</dbReference>
<organism evidence="1 2">
    <name type="scientific">Sphingobacterium suaedae</name>
    <dbReference type="NCBI Taxonomy" id="1686402"/>
    <lineage>
        <taxon>Bacteria</taxon>
        <taxon>Pseudomonadati</taxon>
        <taxon>Bacteroidota</taxon>
        <taxon>Sphingobacteriia</taxon>
        <taxon>Sphingobacteriales</taxon>
        <taxon>Sphingobacteriaceae</taxon>
        <taxon>Sphingobacterium</taxon>
    </lineage>
</organism>
<dbReference type="EMBL" id="JBHULR010000001">
    <property type="protein sequence ID" value="MFD2546135.1"/>
    <property type="molecule type" value="Genomic_DNA"/>
</dbReference>
<dbReference type="RefSeq" id="WP_380899628.1">
    <property type="nucleotide sequence ID" value="NZ_JBHUEG010000002.1"/>
</dbReference>
<sequence>MVFAQNTGRDREPLGKITDSRLGELSGLIVSRQSSSLFWTHNDSGDSARIFLIDDKAQTKITYLLEGVRGIDTEDIACFQRGGKNFVVLADIGDNRAVRKEVKLYIFEEPLWDGKMHHDIISAEAITQVTLRYEDGARDAEALFIDPLDLTGYIISKRDFQVGVYPFSLDNALVGQSLVLKRKFDLPMTFVTAADMTRDGAGLLIKNLTQVFYWERKRNETILQMLGRKPRTLTYQPEPQGEAICFGDLRGVFYTISERPLGLDAYLYRYYITPLH</sequence>
<name>A0ABW5KCY8_9SPHI</name>
<reference evidence="2" key="1">
    <citation type="journal article" date="2019" name="Int. J. Syst. Evol. Microbiol.">
        <title>The Global Catalogue of Microorganisms (GCM) 10K type strain sequencing project: providing services to taxonomists for standard genome sequencing and annotation.</title>
        <authorList>
            <consortium name="The Broad Institute Genomics Platform"/>
            <consortium name="The Broad Institute Genome Sequencing Center for Infectious Disease"/>
            <person name="Wu L."/>
            <person name="Ma J."/>
        </authorList>
    </citation>
    <scope>NUCLEOTIDE SEQUENCE [LARGE SCALE GENOMIC DNA]</scope>
    <source>
        <strain evidence="2">KCTC 42662</strain>
    </source>
</reference>
<proteinExistence type="predicted"/>
<keyword evidence="2" id="KW-1185">Reference proteome</keyword>
<protein>
    <recommendedName>
        <fullName evidence="3">Phytase-like domain-containing protein</fullName>
    </recommendedName>
</protein>
<accession>A0ABW5KCY8</accession>